<feature type="domain" description="NADH:quinone oxidoreductase/Mrp antiporter transmembrane" evidence="7">
    <location>
        <begin position="90"/>
        <end position="310"/>
    </location>
</feature>
<name>A0A2H3P7X3_9BACT</name>
<dbReference type="Proteomes" id="UP000221024">
    <property type="component" value="Unassembled WGS sequence"/>
</dbReference>
<dbReference type="InterPro" id="IPR001516">
    <property type="entry name" value="Proton_antipo_N"/>
</dbReference>
<comment type="subcellular location">
    <subcellularLocation>
        <location evidence="1">Endomembrane system</location>
        <topology evidence="1">Multi-pass membrane protein</topology>
    </subcellularLocation>
    <subcellularLocation>
        <location evidence="5">Membrane</location>
        <topology evidence="5">Multi-pass membrane protein</topology>
    </subcellularLocation>
</comment>
<feature type="transmembrane region" description="Helical" evidence="6">
    <location>
        <begin position="129"/>
        <end position="148"/>
    </location>
</feature>
<evidence type="ECO:0000256" key="5">
    <source>
        <dbReference type="RuleBase" id="RU000320"/>
    </source>
</evidence>
<evidence type="ECO:0000256" key="2">
    <source>
        <dbReference type="ARBA" id="ARBA00022692"/>
    </source>
</evidence>
<protein>
    <submittedName>
        <fullName evidence="9">Oxidoreductase</fullName>
    </submittedName>
</protein>
<evidence type="ECO:0000313" key="9">
    <source>
        <dbReference type="EMBL" id="PEN07725.1"/>
    </source>
</evidence>
<dbReference type="PANTHER" id="PTHR42829:SF1">
    <property type="entry name" value="INORGANIC CARBON TRANSPORTER SUBUNIT DABB-RELATED"/>
    <property type="match status" value="1"/>
</dbReference>
<dbReference type="Pfam" id="PF00662">
    <property type="entry name" value="Proton_antipo_N"/>
    <property type="match status" value="1"/>
</dbReference>
<keyword evidence="10" id="KW-1185">Reference proteome</keyword>
<evidence type="ECO:0000256" key="6">
    <source>
        <dbReference type="SAM" id="Phobius"/>
    </source>
</evidence>
<gene>
    <name evidence="9" type="ORF">CRI93_07005</name>
</gene>
<dbReference type="GO" id="GO:0015990">
    <property type="term" value="P:electron transport coupled proton transport"/>
    <property type="evidence" value="ECO:0007669"/>
    <property type="project" value="TreeGrafter"/>
</dbReference>
<dbReference type="Pfam" id="PF00361">
    <property type="entry name" value="Proton_antipo_M"/>
    <property type="match status" value="1"/>
</dbReference>
<reference evidence="9 10" key="1">
    <citation type="submission" date="2017-10" db="EMBL/GenBank/DDBJ databases">
        <title>Draft genome of Longimonas halophila.</title>
        <authorList>
            <person name="Goh K.M."/>
            <person name="Shamsir M.S."/>
            <person name="Lim S.W."/>
        </authorList>
    </citation>
    <scope>NUCLEOTIDE SEQUENCE [LARGE SCALE GENOMIC DNA]</scope>
    <source>
        <strain evidence="9 10">KCTC 42399</strain>
    </source>
</reference>
<dbReference type="PRINTS" id="PR01434">
    <property type="entry name" value="NADHDHGNASE5"/>
</dbReference>
<keyword evidence="3 6" id="KW-1133">Transmembrane helix</keyword>
<keyword evidence="4 6" id="KW-0472">Membrane</keyword>
<dbReference type="GO" id="GO:0016020">
    <property type="term" value="C:membrane"/>
    <property type="evidence" value="ECO:0007669"/>
    <property type="project" value="UniProtKB-SubCell"/>
</dbReference>
<feature type="transmembrane region" description="Helical" evidence="6">
    <location>
        <begin position="95"/>
        <end position="117"/>
    </location>
</feature>
<feature type="transmembrane region" description="Helical" evidence="6">
    <location>
        <begin position="292"/>
        <end position="308"/>
    </location>
</feature>
<dbReference type="InterPro" id="IPR003945">
    <property type="entry name" value="NU5C-like"/>
</dbReference>
<feature type="transmembrane region" description="Helical" evidence="6">
    <location>
        <begin position="383"/>
        <end position="408"/>
    </location>
</feature>
<dbReference type="RefSeq" id="WP_098061912.1">
    <property type="nucleotide sequence ID" value="NZ_PDEP01000005.1"/>
</dbReference>
<evidence type="ECO:0000313" key="10">
    <source>
        <dbReference type="Proteomes" id="UP000221024"/>
    </source>
</evidence>
<dbReference type="GO" id="GO:0003954">
    <property type="term" value="F:NADH dehydrogenase activity"/>
    <property type="evidence" value="ECO:0007669"/>
    <property type="project" value="TreeGrafter"/>
</dbReference>
<dbReference type="OrthoDB" id="9807568at2"/>
<dbReference type="GO" id="GO:0008137">
    <property type="term" value="F:NADH dehydrogenase (ubiquinone) activity"/>
    <property type="evidence" value="ECO:0007669"/>
    <property type="project" value="InterPro"/>
</dbReference>
<sequence>MAALSTRLVWMLFAVSLGALGVHATVGLNTAWGDLLRIDGLTLIMATVVTFVSGIVHSYARRYMDGSLHQLRFYGRLLALTLVVLLLTAANHLALFAACWALMGWLLADLIGLIRGWPQAQAAARRARWSFLGGSALLAAALGLIAGYTETATISEALLHTDMLPTSVLAGVSVLLVGAAMIQSALIPFHGWLLSSMTAPTPVSAFMHAGLVNAGGLLLARFAPVVAGLPVVMLAIVAVGALSALLAQAWMLIQADVKRQLGCSTVAQMGFMVLQCGLGFFAAAIAHLILHGFYKAYLFLASGSVVTAKQPPKTSSSAAGGGTLAIALFTGLVGGGLFAWLTGKSVAVPDGGLLLTLVVVLAVLHAGTTVLRTTALGPLARAVALPLVVLPAIALYAGVYNGIAALTVDLPMAVVPAEASIVHGIVGMLFVLAYVATERGWHRERPRLYTALLNMSQPASATLTNRRSDYHAH</sequence>
<feature type="transmembrane region" description="Helical" evidence="6">
    <location>
        <begin position="420"/>
        <end position="437"/>
    </location>
</feature>
<dbReference type="PANTHER" id="PTHR42829">
    <property type="entry name" value="NADH-UBIQUINONE OXIDOREDUCTASE CHAIN 5"/>
    <property type="match status" value="1"/>
</dbReference>
<evidence type="ECO:0000256" key="1">
    <source>
        <dbReference type="ARBA" id="ARBA00004127"/>
    </source>
</evidence>
<accession>A0A2H3P7X3</accession>
<dbReference type="EMBL" id="PDEP01000005">
    <property type="protein sequence ID" value="PEN07725.1"/>
    <property type="molecule type" value="Genomic_DNA"/>
</dbReference>
<dbReference type="GO" id="GO:0012505">
    <property type="term" value="C:endomembrane system"/>
    <property type="evidence" value="ECO:0007669"/>
    <property type="project" value="UniProtKB-SubCell"/>
</dbReference>
<comment type="caution">
    <text evidence="9">The sequence shown here is derived from an EMBL/GenBank/DDBJ whole genome shotgun (WGS) entry which is preliminary data.</text>
</comment>
<dbReference type="GO" id="GO:0042773">
    <property type="term" value="P:ATP synthesis coupled electron transport"/>
    <property type="evidence" value="ECO:0007669"/>
    <property type="project" value="InterPro"/>
</dbReference>
<feature type="transmembrane region" description="Helical" evidence="6">
    <location>
        <begin position="229"/>
        <end position="253"/>
    </location>
</feature>
<evidence type="ECO:0000259" key="7">
    <source>
        <dbReference type="Pfam" id="PF00361"/>
    </source>
</evidence>
<evidence type="ECO:0000256" key="4">
    <source>
        <dbReference type="ARBA" id="ARBA00023136"/>
    </source>
</evidence>
<feature type="transmembrane region" description="Helical" evidence="6">
    <location>
        <begin position="71"/>
        <end position="89"/>
    </location>
</feature>
<evidence type="ECO:0000259" key="8">
    <source>
        <dbReference type="Pfam" id="PF00662"/>
    </source>
</evidence>
<feature type="transmembrane region" description="Helical" evidence="6">
    <location>
        <begin position="320"/>
        <end position="341"/>
    </location>
</feature>
<organism evidence="9 10">
    <name type="scientific">Longimonas halophila</name>
    <dbReference type="NCBI Taxonomy" id="1469170"/>
    <lineage>
        <taxon>Bacteria</taxon>
        <taxon>Pseudomonadati</taxon>
        <taxon>Rhodothermota</taxon>
        <taxon>Rhodothermia</taxon>
        <taxon>Rhodothermales</taxon>
        <taxon>Salisaetaceae</taxon>
        <taxon>Longimonas</taxon>
    </lineage>
</organism>
<keyword evidence="2 5" id="KW-0812">Transmembrane</keyword>
<dbReference type="InterPro" id="IPR001750">
    <property type="entry name" value="ND/Mrp_TM"/>
</dbReference>
<feature type="domain" description="NADH-Ubiquinone oxidoreductase (complex I) chain 5 N-terminal" evidence="8">
    <location>
        <begin position="36"/>
        <end position="74"/>
    </location>
</feature>
<feature type="transmembrane region" description="Helical" evidence="6">
    <location>
        <begin position="168"/>
        <end position="193"/>
    </location>
</feature>
<feature type="transmembrane region" description="Helical" evidence="6">
    <location>
        <begin position="40"/>
        <end position="59"/>
    </location>
</feature>
<feature type="transmembrane region" description="Helical" evidence="6">
    <location>
        <begin position="353"/>
        <end position="371"/>
    </location>
</feature>
<evidence type="ECO:0000256" key="3">
    <source>
        <dbReference type="ARBA" id="ARBA00022989"/>
    </source>
</evidence>
<feature type="transmembrane region" description="Helical" evidence="6">
    <location>
        <begin position="265"/>
        <end position="286"/>
    </location>
</feature>
<proteinExistence type="predicted"/>
<dbReference type="AlphaFoldDB" id="A0A2H3P7X3"/>